<evidence type="ECO:0000313" key="2">
    <source>
        <dbReference type="EMBL" id="SDB92398.1"/>
    </source>
</evidence>
<sequence length="112" mass="12440">MNTARIKPDDTNEEREIREALRSVIDPEVGVNIVDLGLVYGIARRADGLKIDITMTSPACPMSQMVIDEVRAVAEEMVSDDTTVEVELVWDPAWAPAMMSEPARQVLGWEPD</sequence>
<dbReference type="InterPro" id="IPR034904">
    <property type="entry name" value="FSCA_dom_sf"/>
</dbReference>
<organism evidence="2 3">
    <name type="scientific">Paraburkholderia lycopersici</name>
    <dbReference type="NCBI Taxonomy" id="416944"/>
    <lineage>
        <taxon>Bacteria</taxon>
        <taxon>Pseudomonadati</taxon>
        <taxon>Pseudomonadota</taxon>
        <taxon>Betaproteobacteria</taxon>
        <taxon>Burkholderiales</taxon>
        <taxon>Burkholderiaceae</taxon>
        <taxon>Paraburkholderia</taxon>
    </lineage>
</organism>
<dbReference type="RefSeq" id="WP_091994765.1">
    <property type="nucleotide sequence ID" value="NZ_FMYQ01000002.1"/>
</dbReference>
<accession>A0A1G6HE73</accession>
<keyword evidence="3" id="KW-1185">Reference proteome</keyword>
<dbReference type="PANTHER" id="PTHR42831">
    <property type="entry name" value="FE-S PROTEIN MATURATION AUXILIARY FACTOR YITW"/>
    <property type="match status" value="1"/>
</dbReference>
<dbReference type="EMBL" id="FMYQ01000002">
    <property type="protein sequence ID" value="SDB92398.1"/>
    <property type="molecule type" value="Genomic_DNA"/>
</dbReference>
<evidence type="ECO:0000313" key="3">
    <source>
        <dbReference type="Proteomes" id="UP000198908"/>
    </source>
</evidence>
<gene>
    <name evidence="2" type="ORF">SAMN05421548_102213</name>
</gene>
<evidence type="ECO:0000259" key="1">
    <source>
        <dbReference type="Pfam" id="PF01883"/>
    </source>
</evidence>
<dbReference type="Pfam" id="PF01883">
    <property type="entry name" value="FeS_assembly_P"/>
    <property type="match status" value="1"/>
</dbReference>
<dbReference type="AlphaFoldDB" id="A0A1G6HE73"/>
<dbReference type="InterPro" id="IPR002744">
    <property type="entry name" value="MIP18-like"/>
</dbReference>
<dbReference type="STRING" id="416944.SAMN05421548_102213"/>
<dbReference type="Proteomes" id="UP000198908">
    <property type="component" value="Unassembled WGS sequence"/>
</dbReference>
<feature type="domain" description="MIP18 family-like" evidence="1">
    <location>
        <begin position="15"/>
        <end position="86"/>
    </location>
</feature>
<name>A0A1G6HE73_9BURK</name>
<dbReference type="PANTHER" id="PTHR42831:SF1">
    <property type="entry name" value="FE-S PROTEIN MATURATION AUXILIARY FACTOR YITW"/>
    <property type="match status" value="1"/>
</dbReference>
<dbReference type="Gene3D" id="3.30.300.130">
    <property type="entry name" value="Fe-S cluster assembly (FSCA)"/>
    <property type="match status" value="1"/>
</dbReference>
<dbReference type="OrthoDB" id="9805360at2"/>
<reference evidence="3" key="1">
    <citation type="submission" date="2016-09" db="EMBL/GenBank/DDBJ databases">
        <authorList>
            <person name="Varghese N."/>
            <person name="Submissions S."/>
        </authorList>
    </citation>
    <scope>NUCLEOTIDE SEQUENCE [LARGE SCALE GENOMIC DNA]</scope>
    <source>
        <strain evidence="3">TNe-862</strain>
    </source>
</reference>
<protein>
    <submittedName>
        <fullName evidence="2">Metal-sulfur cluster biosynthetic enzyme</fullName>
    </submittedName>
</protein>
<dbReference type="SUPFAM" id="SSF117916">
    <property type="entry name" value="Fe-S cluster assembly (FSCA) domain-like"/>
    <property type="match status" value="1"/>
</dbReference>
<proteinExistence type="predicted"/>
<dbReference type="InterPro" id="IPR052339">
    <property type="entry name" value="Fe-S_Maturation_MIP18"/>
</dbReference>